<dbReference type="EMBL" id="FOHG01000001">
    <property type="protein sequence ID" value="SES61508.1"/>
    <property type="molecule type" value="Genomic_DNA"/>
</dbReference>
<keyword evidence="16" id="KW-1185">Reference proteome</keyword>
<evidence type="ECO:0000313" key="14">
    <source>
        <dbReference type="EMBL" id="SES61508.1"/>
    </source>
</evidence>
<dbReference type="Pfam" id="PF03544">
    <property type="entry name" value="TonB_C"/>
    <property type="match status" value="1"/>
</dbReference>
<feature type="domain" description="TonB C-terminal" evidence="12">
    <location>
        <begin position="202"/>
        <end position="296"/>
    </location>
</feature>
<evidence type="ECO:0000256" key="1">
    <source>
        <dbReference type="ARBA" id="ARBA00004383"/>
    </source>
</evidence>
<dbReference type="GO" id="GO:0055085">
    <property type="term" value="P:transmembrane transport"/>
    <property type="evidence" value="ECO:0007669"/>
    <property type="project" value="InterPro"/>
</dbReference>
<dbReference type="PANTHER" id="PTHR33446:SF2">
    <property type="entry name" value="PROTEIN TONB"/>
    <property type="match status" value="1"/>
</dbReference>
<dbReference type="Proteomes" id="UP000199519">
    <property type="component" value="Unassembled WGS sequence"/>
</dbReference>
<gene>
    <name evidence="13" type="ORF">SAMN04488598_101238</name>
    <name evidence="14" type="ORF">SAMN04515652_10153</name>
</gene>
<dbReference type="GO" id="GO:0031992">
    <property type="term" value="F:energy transducer activity"/>
    <property type="evidence" value="ECO:0007669"/>
    <property type="project" value="TreeGrafter"/>
</dbReference>
<dbReference type="Gene3D" id="3.30.2420.10">
    <property type="entry name" value="TonB"/>
    <property type="match status" value="1"/>
</dbReference>
<sequence length="309" mass="34524">MPNNNDDRKLLLYISISIVLHLLVIYFLPIGFLHGSAQSESELNDYGYVQMVDYQPSPIETENAVEEAELTEDPDEEELEEIEEVEEPEKEPIPEEPVEEITEPEPEPEPEIVEEKIEEIEAAEESEPKPEVIEEPEPASEPEPEVKKPEEEVIASEESESEVEVVQQEISESESESENEAVEENIDSAAVQEEESAPPPPPPTSGDLIGLIEPPTFPKDLVGSRSEGTVSLMVRISPGGNVEDIEIVESSGYDSMDRVAQLTLEHGWKFKEYQQAYKIPVSVRYYIDQSDNSQVEVDIGQVDFIAGGE</sequence>
<proteinExistence type="inferred from homology"/>
<dbReference type="GO" id="GO:0098797">
    <property type="term" value="C:plasma membrane protein complex"/>
    <property type="evidence" value="ECO:0007669"/>
    <property type="project" value="TreeGrafter"/>
</dbReference>
<dbReference type="PANTHER" id="PTHR33446">
    <property type="entry name" value="PROTEIN TONB-RELATED"/>
    <property type="match status" value="1"/>
</dbReference>
<keyword evidence="3" id="KW-0813">Transport</keyword>
<evidence type="ECO:0000313" key="16">
    <source>
        <dbReference type="Proteomes" id="UP000199519"/>
    </source>
</evidence>
<evidence type="ECO:0000256" key="11">
    <source>
        <dbReference type="SAM" id="Phobius"/>
    </source>
</evidence>
<reference evidence="15 16" key="1">
    <citation type="submission" date="2016-10" db="EMBL/GenBank/DDBJ databases">
        <authorList>
            <person name="Varghese N."/>
            <person name="Submissions S."/>
        </authorList>
    </citation>
    <scope>NUCLEOTIDE SEQUENCE [LARGE SCALE GENOMIC DNA]</scope>
    <source>
        <strain evidence="13 16">WG2</strain>
        <strain evidence="14 15">WG5</strain>
    </source>
</reference>
<keyword evidence="6 11" id="KW-0812">Transmembrane</keyword>
<evidence type="ECO:0000256" key="3">
    <source>
        <dbReference type="ARBA" id="ARBA00022448"/>
    </source>
</evidence>
<feature type="compositionally biased region" description="Acidic residues" evidence="10">
    <location>
        <begin position="171"/>
        <end position="196"/>
    </location>
</feature>
<dbReference type="InterPro" id="IPR051045">
    <property type="entry name" value="TonB-dependent_transducer"/>
</dbReference>
<name>A0A1M7GLC5_9FIRM</name>
<evidence type="ECO:0000256" key="2">
    <source>
        <dbReference type="ARBA" id="ARBA00006555"/>
    </source>
</evidence>
<evidence type="ECO:0000256" key="7">
    <source>
        <dbReference type="ARBA" id="ARBA00022927"/>
    </source>
</evidence>
<evidence type="ECO:0000256" key="10">
    <source>
        <dbReference type="SAM" id="MobiDB-lite"/>
    </source>
</evidence>
<keyword evidence="5" id="KW-0997">Cell inner membrane</keyword>
<dbReference type="OrthoDB" id="2112712at2"/>
<feature type="compositionally biased region" description="Acidic residues" evidence="10">
    <location>
        <begin position="65"/>
        <end position="125"/>
    </location>
</feature>
<dbReference type="Proteomes" id="UP000198612">
    <property type="component" value="Unassembled WGS sequence"/>
</dbReference>
<protein>
    <submittedName>
        <fullName evidence="14">Outer membrane transport energization protein TonB</fullName>
    </submittedName>
</protein>
<dbReference type="STRING" id="54121.SAMN04515653_10645"/>
<evidence type="ECO:0000256" key="6">
    <source>
        <dbReference type="ARBA" id="ARBA00022692"/>
    </source>
</evidence>
<dbReference type="EMBL" id="FNBJ01000001">
    <property type="protein sequence ID" value="SDE73264.1"/>
    <property type="molecule type" value="Genomic_DNA"/>
</dbReference>
<keyword evidence="8 11" id="KW-1133">Transmembrane helix</keyword>
<dbReference type="NCBIfam" id="TIGR01352">
    <property type="entry name" value="tonB_Cterm"/>
    <property type="match status" value="1"/>
</dbReference>
<evidence type="ECO:0000259" key="12">
    <source>
        <dbReference type="PROSITE" id="PS52015"/>
    </source>
</evidence>
<dbReference type="GO" id="GO:0015031">
    <property type="term" value="P:protein transport"/>
    <property type="evidence" value="ECO:0007669"/>
    <property type="project" value="UniProtKB-KW"/>
</dbReference>
<comment type="subcellular location">
    <subcellularLocation>
        <location evidence="1">Cell inner membrane</location>
        <topology evidence="1">Single-pass membrane protein</topology>
        <orientation evidence="1">Periplasmic side</orientation>
    </subcellularLocation>
</comment>
<keyword evidence="4" id="KW-1003">Cell membrane</keyword>
<feature type="region of interest" description="Disordered" evidence="10">
    <location>
        <begin position="65"/>
        <end position="212"/>
    </location>
</feature>
<evidence type="ECO:0000313" key="15">
    <source>
        <dbReference type="Proteomes" id="UP000198612"/>
    </source>
</evidence>
<dbReference type="InterPro" id="IPR037682">
    <property type="entry name" value="TonB_C"/>
</dbReference>
<feature type="compositionally biased region" description="Acidic residues" evidence="10">
    <location>
        <begin position="152"/>
        <end position="163"/>
    </location>
</feature>
<evidence type="ECO:0000256" key="5">
    <source>
        <dbReference type="ARBA" id="ARBA00022519"/>
    </source>
</evidence>
<feature type="compositionally biased region" description="Acidic residues" evidence="10">
    <location>
        <begin position="133"/>
        <end position="143"/>
    </location>
</feature>
<dbReference type="AlphaFoldDB" id="A0A1M7GLC5"/>
<organism evidence="14 15">
    <name type="scientific">Halanaerobium congolense</name>
    <dbReference type="NCBI Taxonomy" id="54121"/>
    <lineage>
        <taxon>Bacteria</taxon>
        <taxon>Bacillati</taxon>
        <taxon>Bacillota</taxon>
        <taxon>Clostridia</taxon>
        <taxon>Halanaerobiales</taxon>
        <taxon>Halanaerobiaceae</taxon>
        <taxon>Halanaerobium</taxon>
    </lineage>
</organism>
<feature type="transmembrane region" description="Helical" evidence="11">
    <location>
        <begin position="12"/>
        <end position="33"/>
    </location>
</feature>
<evidence type="ECO:0000256" key="8">
    <source>
        <dbReference type="ARBA" id="ARBA00022989"/>
    </source>
</evidence>
<dbReference type="PROSITE" id="PS52015">
    <property type="entry name" value="TONB_CTD"/>
    <property type="match status" value="1"/>
</dbReference>
<keyword evidence="9 11" id="KW-0472">Membrane</keyword>
<dbReference type="SUPFAM" id="SSF74653">
    <property type="entry name" value="TolA/TonB C-terminal domain"/>
    <property type="match status" value="1"/>
</dbReference>
<comment type="similarity">
    <text evidence="2">Belongs to the TonB family.</text>
</comment>
<evidence type="ECO:0000313" key="13">
    <source>
        <dbReference type="EMBL" id="SDE73264.1"/>
    </source>
</evidence>
<dbReference type="RefSeq" id="WP_081374461.1">
    <property type="nucleotide sequence ID" value="NZ_FNBJ01000001.1"/>
</dbReference>
<accession>A0A1M7GLC5</accession>
<evidence type="ECO:0000256" key="4">
    <source>
        <dbReference type="ARBA" id="ARBA00022475"/>
    </source>
</evidence>
<dbReference type="InterPro" id="IPR006260">
    <property type="entry name" value="TonB/TolA_C"/>
</dbReference>
<evidence type="ECO:0000256" key="9">
    <source>
        <dbReference type="ARBA" id="ARBA00023136"/>
    </source>
</evidence>
<keyword evidence="7" id="KW-0653">Protein transport</keyword>